<feature type="region of interest" description="Disordered" evidence="1">
    <location>
        <begin position="256"/>
        <end position="332"/>
    </location>
</feature>
<proteinExistence type="predicted"/>
<dbReference type="Pfam" id="PF12331">
    <property type="entry name" value="Rad26-like_helical_rpts"/>
    <property type="match status" value="1"/>
</dbReference>
<feature type="compositionally biased region" description="Acidic residues" evidence="1">
    <location>
        <begin position="47"/>
        <end position="62"/>
    </location>
</feature>
<comment type="caution">
    <text evidence="5">The sequence shown here is derived from an EMBL/GenBank/DDBJ whole genome shotgun (WGS) entry which is preliminary data.</text>
</comment>
<dbReference type="InterPro" id="IPR048380">
    <property type="entry name" value="Rad26-like_N"/>
</dbReference>
<organism evidence="5 6">
    <name type="scientific">Colletotrichum asianum</name>
    <dbReference type="NCBI Taxonomy" id="702518"/>
    <lineage>
        <taxon>Eukaryota</taxon>
        <taxon>Fungi</taxon>
        <taxon>Dikarya</taxon>
        <taxon>Ascomycota</taxon>
        <taxon>Pezizomycotina</taxon>
        <taxon>Sordariomycetes</taxon>
        <taxon>Hypocreomycetidae</taxon>
        <taxon>Glomerellales</taxon>
        <taxon>Glomerellaceae</taxon>
        <taxon>Colletotrichum</taxon>
        <taxon>Colletotrichum gloeosporioides species complex</taxon>
    </lineage>
</organism>
<accession>A0A8H3WKF4</accession>
<feature type="domain" description="Rad26-like C-terminal" evidence="3">
    <location>
        <begin position="754"/>
        <end position="818"/>
    </location>
</feature>
<feature type="domain" description="Rad26-like N-terminal" evidence="4">
    <location>
        <begin position="391"/>
        <end position="439"/>
    </location>
</feature>
<dbReference type="Proteomes" id="UP000434172">
    <property type="component" value="Unassembled WGS sequence"/>
</dbReference>
<keyword evidence="6" id="KW-1185">Reference proteome</keyword>
<sequence length="820" mass="88907">MDDFSDEEFDGLNDVALQELENNAIQLTQAQRKFDDSQPAQGTQVETYDDLEFEDDDLDDTEVTNQLLPPVARPLPDKTIPQHQTHLPRRPSLQTPQRWNPPPASVKQPAISARPTYPAPVPSFVPPVASQRFKPPVGAPHRPQPSQYARPPPPSTRYNPPQSQATAPAGPAGSVVAALQQQLKALQADLNAARGEVTIIRSNSAKAQQDHAAEIARLKKQNAEQAAKQESAVEAAITKERQATTELQFLQRDLKDAASRPRRKDAAPQAPAPGTTTPRKTTKTWGMADGFDDMDIAPSPTKTRGKTRDSGPVAVPLSERTPTKGKRKRPTVDSPVMALEVHAGDVPMADDATVTALPVQHPAPGTSVLPFEVSLFMPPVGTARSLTPLQFLQVILDHGSLHGEPPTFDILSRYAFPSDPATSFSAFVFRELPLMGNPSNPVQLLVDFARLVIRMWAQCLDETYLRPVWDLTSLLSFTLQLQTMSVAPLVIDDLVPVAVNSIYMVAEARFKRNDTDGSTESAAEALEQDVDSTYILSLLYASAAACATVVQDTENGSQTRQAEIWQLITVDMVLALLTSKQRLEDVVGMLDMLCTSVLPNSIGPIVPGKPPEFIARILIDRVSMNLVELPRAAVTGSEKHAVRFAVLRTLMNFARSPFGARQIASHVSVIPRLVTTLGELVDGLYDLSDPVIDGKGGGGSCSWRKDGAVDATPDNPRDKADDWDDGRSGSSLLISQIVLLLHTLATDPNTANVANILSKLSVSHGGSQRYMLSLSRLNFSEEDLVYEAGIDADTVDRAHELLEIGVTPDEGDSVAESFGV</sequence>
<gene>
    <name evidence="5" type="ORF">GQ607_005064</name>
</gene>
<evidence type="ECO:0000259" key="2">
    <source>
        <dbReference type="Pfam" id="PF12331"/>
    </source>
</evidence>
<evidence type="ECO:0000313" key="5">
    <source>
        <dbReference type="EMBL" id="KAF0327855.1"/>
    </source>
</evidence>
<evidence type="ECO:0000259" key="4">
    <source>
        <dbReference type="Pfam" id="PF21048"/>
    </source>
</evidence>
<feature type="region of interest" description="Disordered" evidence="1">
    <location>
        <begin position="695"/>
        <end position="726"/>
    </location>
</feature>
<dbReference type="OrthoDB" id="5245063at2759"/>
<evidence type="ECO:0008006" key="7">
    <source>
        <dbReference type="Google" id="ProtNLM"/>
    </source>
</evidence>
<feature type="region of interest" description="Disordered" evidence="1">
    <location>
        <begin position="31"/>
        <end position="174"/>
    </location>
</feature>
<dbReference type="InterPro" id="IPR022093">
    <property type="entry name" value="Rad26-like_helical"/>
</dbReference>
<dbReference type="Pfam" id="PF21048">
    <property type="entry name" value="Rad26-like_N"/>
    <property type="match status" value="1"/>
</dbReference>
<dbReference type="AlphaFoldDB" id="A0A8H3WKF4"/>
<feature type="compositionally biased region" description="Low complexity" evidence="1">
    <location>
        <begin position="267"/>
        <end position="279"/>
    </location>
</feature>
<name>A0A8H3WKF4_9PEZI</name>
<evidence type="ECO:0000259" key="3">
    <source>
        <dbReference type="Pfam" id="PF21046"/>
    </source>
</evidence>
<dbReference type="InterPro" id="IPR048379">
    <property type="entry name" value="Rad26-like_C"/>
</dbReference>
<feature type="domain" description="Rad26-like helical repeats" evidence="2">
    <location>
        <begin position="497"/>
        <end position="744"/>
    </location>
</feature>
<dbReference type="EMBL" id="WOWK01000021">
    <property type="protein sequence ID" value="KAF0327855.1"/>
    <property type="molecule type" value="Genomic_DNA"/>
</dbReference>
<dbReference type="Pfam" id="PF21046">
    <property type="entry name" value="Rad26-like_C"/>
    <property type="match status" value="1"/>
</dbReference>
<evidence type="ECO:0000256" key="1">
    <source>
        <dbReference type="SAM" id="MobiDB-lite"/>
    </source>
</evidence>
<reference evidence="5 6" key="1">
    <citation type="submission" date="2019-12" db="EMBL/GenBank/DDBJ databases">
        <title>A genome sequence resource for the geographically widespread anthracnose pathogen Colletotrichum asianum.</title>
        <authorList>
            <person name="Meng Y."/>
        </authorList>
    </citation>
    <scope>NUCLEOTIDE SEQUENCE [LARGE SCALE GENOMIC DNA]</scope>
    <source>
        <strain evidence="5 6">ICMP 18580</strain>
    </source>
</reference>
<feature type="compositionally biased region" description="Low complexity" evidence="1">
    <location>
        <begin position="156"/>
        <end position="174"/>
    </location>
</feature>
<protein>
    <recommendedName>
        <fullName evidence="7">DNA repair protein Rad26</fullName>
    </recommendedName>
</protein>
<evidence type="ECO:0000313" key="6">
    <source>
        <dbReference type="Proteomes" id="UP000434172"/>
    </source>
</evidence>